<gene>
    <name evidence="1" type="ORF">SDC9_170700</name>
</gene>
<accession>A0A645GBF0</accession>
<comment type="caution">
    <text evidence="1">The sequence shown here is derived from an EMBL/GenBank/DDBJ whole genome shotgun (WGS) entry which is preliminary data.</text>
</comment>
<evidence type="ECO:0000313" key="1">
    <source>
        <dbReference type="EMBL" id="MPN23312.1"/>
    </source>
</evidence>
<dbReference type="EMBL" id="VSSQ01071779">
    <property type="protein sequence ID" value="MPN23312.1"/>
    <property type="molecule type" value="Genomic_DNA"/>
</dbReference>
<dbReference type="AlphaFoldDB" id="A0A645GBF0"/>
<protein>
    <submittedName>
        <fullName evidence="1">Uncharacterized protein</fullName>
    </submittedName>
</protein>
<proteinExistence type="predicted"/>
<reference evidence="1" key="1">
    <citation type="submission" date="2019-08" db="EMBL/GenBank/DDBJ databases">
        <authorList>
            <person name="Kucharzyk K."/>
            <person name="Murdoch R.W."/>
            <person name="Higgins S."/>
            <person name="Loffler F."/>
        </authorList>
    </citation>
    <scope>NUCLEOTIDE SEQUENCE</scope>
</reference>
<organism evidence="1">
    <name type="scientific">bioreactor metagenome</name>
    <dbReference type="NCBI Taxonomy" id="1076179"/>
    <lineage>
        <taxon>unclassified sequences</taxon>
        <taxon>metagenomes</taxon>
        <taxon>ecological metagenomes</taxon>
    </lineage>
</organism>
<name>A0A645GBF0_9ZZZZ</name>
<sequence length="150" mass="16413">MDVVFLHTAQTYPLCGDDTGAVKSGGTFQIFHHMRQISGSGHAAPVCHDNGGVPDIDNLVKRNQPSLPAQAFFLYQKGNGFFGHGINQQILHIAQRVSFVNGVYLHADELFGGNANFRALFFLVILVIHGIDTPLAFLKNLCLEVAIYAF</sequence>